<evidence type="ECO:0000313" key="2">
    <source>
        <dbReference type="Proteomes" id="UP000291301"/>
    </source>
</evidence>
<dbReference type="Proteomes" id="UP000291301">
    <property type="component" value="Unassembled WGS sequence"/>
</dbReference>
<proteinExistence type="predicted"/>
<name>A0A4R0PEH1_9HYPH</name>
<dbReference type="RefSeq" id="WP_131566895.1">
    <property type="nucleotide sequence ID" value="NZ_JAINFK010000004.1"/>
</dbReference>
<keyword evidence="2" id="KW-1185">Reference proteome</keyword>
<dbReference type="AlphaFoldDB" id="A0A4R0PEH1"/>
<reference evidence="1 2" key="1">
    <citation type="journal article" date="2015" name="Antonie Van Leeuwenhoek">
        <title>Oricola cellulosilytica gen. nov., sp. nov., a cellulose-degrading bacterium of the family Phyllobacteriaceae isolated from surface seashore water, and emended descriptions of Mesorhizobium loti and Phyllobacterium myrsinacearum.</title>
        <authorList>
            <person name="Hameed A."/>
            <person name="Shahina M."/>
            <person name="Lai W.A."/>
            <person name="Lin S.Y."/>
            <person name="Young L.S."/>
            <person name="Liu Y.C."/>
            <person name="Hsu Y.H."/>
            <person name="Young C.C."/>
        </authorList>
    </citation>
    <scope>NUCLEOTIDE SEQUENCE [LARGE SCALE GENOMIC DNA]</scope>
    <source>
        <strain evidence="1 2">KCTC 52183</strain>
    </source>
</reference>
<accession>A0A4R0PEH1</accession>
<sequence length="84" mass="8757">MIAFALCDQVADDAAPEKRAALAADIVAQINREAALAGLKGAKIELVSLHPSSRAGFRQVLVTGGPGARPATVEDFAEARRRGM</sequence>
<protein>
    <submittedName>
        <fullName evidence="1">Uncharacterized protein</fullName>
    </submittedName>
</protein>
<organism evidence="1 2">
    <name type="scientific">Oricola cellulosilytica</name>
    <dbReference type="NCBI Taxonomy" id="1429082"/>
    <lineage>
        <taxon>Bacteria</taxon>
        <taxon>Pseudomonadati</taxon>
        <taxon>Pseudomonadota</taxon>
        <taxon>Alphaproteobacteria</taxon>
        <taxon>Hyphomicrobiales</taxon>
        <taxon>Ahrensiaceae</taxon>
        <taxon>Oricola</taxon>
    </lineage>
</organism>
<gene>
    <name evidence="1" type="ORF">E0D97_06335</name>
</gene>
<dbReference type="EMBL" id="SJST01000002">
    <property type="protein sequence ID" value="TCD15163.1"/>
    <property type="molecule type" value="Genomic_DNA"/>
</dbReference>
<comment type="caution">
    <text evidence="1">The sequence shown here is derived from an EMBL/GenBank/DDBJ whole genome shotgun (WGS) entry which is preliminary data.</text>
</comment>
<evidence type="ECO:0000313" key="1">
    <source>
        <dbReference type="EMBL" id="TCD15163.1"/>
    </source>
</evidence>